<protein>
    <submittedName>
        <fullName evidence="1">Uncharacterized protein</fullName>
    </submittedName>
</protein>
<comment type="caution">
    <text evidence="1">The sequence shown here is derived from an EMBL/GenBank/DDBJ whole genome shotgun (WGS) entry which is preliminary data.</text>
</comment>
<reference evidence="1" key="1">
    <citation type="journal article" date="2012" name="Science">
        <title>Fermentation, hydrogen, and sulfur metabolism in multiple uncultivated bacterial phyla.</title>
        <authorList>
            <person name="Wrighton K.C."/>
            <person name="Thomas B.C."/>
            <person name="Sharon I."/>
            <person name="Miller C.S."/>
            <person name="Castelle C.J."/>
            <person name="VerBerkmoes N.C."/>
            <person name="Wilkins M.J."/>
            <person name="Hettich R.L."/>
            <person name="Lipton M.S."/>
            <person name="Williams K.H."/>
            <person name="Long P.E."/>
            <person name="Banfield J.F."/>
        </authorList>
    </citation>
    <scope>NUCLEOTIDE SEQUENCE [LARGE SCALE GENOMIC DNA]</scope>
</reference>
<proteinExistence type="predicted"/>
<accession>K2F9F8</accession>
<dbReference type="EMBL" id="AMFJ01000434">
    <property type="protein sequence ID" value="EKE27741.1"/>
    <property type="molecule type" value="Genomic_DNA"/>
</dbReference>
<gene>
    <name evidence="1" type="ORF">ACD_3C00160G0005</name>
</gene>
<evidence type="ECO:0000313" key="1">
    <source>
        <dbReference type="EMBL" id="EKE27741.1"/>
    </source>
</evidence>
<dbReference type="AlphaFoldDB" id="K2F9F8"/>
<name>K2F9F8_9BACT</name>
<sequence length="58" mass="6688">MFPGLMEKLVINDKHSPLITNFFVMSDQLIDRSISIKSSANTELFSILLTWNIEFINN</sequence>
<organism evidence="1">
    <name type="scientific">uncultured bacterium</name>
    <name type="common">gcode 4</name>
    <dbReference type="NCBI Taxonomy" id="1234023"/>
    <lineage>
        <taxon>Bacteria</taxon>
        <taxon>environmental samples</taxon>
    </lineage>
</organism>